<dbReference type="RefSeq" id="WP_378554854.1">
    <property type="nucleotide sequence ID" value="NZ_JBHSBA010000018.1"/>
</dbReference>
<accession>A0ABV8LF68</accession>
<dbReference type="EMBL" id="JBHSBA010000018">
    <property type="protein sequence ID" value="MFC4128967.1"/>
    <property type="molecule type" value="Genomic_DNA"/>
</dbReference>
<protein>
    <recommendedName>
        <fullName evidence="3">Immunity protein Imm1</fullName>
    </recommendedName>
</protein>
<name>A0ABV8LF68_9NOCA</name>
<proteinExistence type="predicted"/>
<evidence type="ECO:0000313" key="2">
    <source>
        <dbReference type="Proteomes" id="UP001595767"/>
    </source>
</evidence>
<sequence>MANRTYCVAAYDAETGVPFEEEVFEVYYLRDEEHGGNAEPAANALMDELNESHGNGRWVDWCVLRFG</sequence>
<reference evidence="2" key="1">
    <citation type="journal article" date="2019" name="Int. J. Syst. Evol. Microbiol.">
        <title>The Global Catalogue of Microorganisms (GCM) 10K type strain sequencing project: providing services to taxonomists for standard genome sequencing and annotation.</title>
        <authorList>
            <consortium name="The Broad Institute Genomics Platform"/>
            <consortium name="The Broad Institute Genome Sequencing Center for Infectious Disease"/>
            <person name="Wu L."/>
            <person name="Ma J."/>
        </authorList>
    </citation>
    <scope>NUCLEOTIDE SEQUENCE [LARGE SCALE GENOMIC DNA]</scope>
    <source>
        <strain evidence="2">CGMCC 4.7204</strain>
    </source>
</reference>
<evidence type="ECO:0000313" key="1">
    <source>
        <dbReference type="EMBL" id="MFC4128967.1"/>
    </source>
</evidence>
<comment type="caution">
    <text evidence="1">The sequence shown here is derived from an EMBL/GenBank/DDBJ whole genome shotgun (WGS) entry which is preliminary data.</text>
</comment>
<evidence type="ECO:0008006" key="3">
    <source>
        <dbReference type="Google" id="ProtNLM"/>
    </source>
</evidence>
<dbReference type="Proteomes" id="UP001595767">
    <property type="component" value="Unassembled WGS sequence"/>
</dbReference>
<organism evidence="1 2">
    <name type="scientific">Nocardia rhizosphaerae</name>
    <dbReference type="NCBI Taxonomy" id="1691571"/>
    <lineage>
        <taxon>Bacteria</taxon>
        <taxon>Bacillati</taxon>
        <taxon>Actinomycetota</taxon>
        <taxon>Actinomycetes</taxon>
        <taxon>Mycobacteriales</taxon>
        <taxon>Nocardiaceae</taxon>
        <taxon>Nocardia</taxon>
    </lineage>
</organism>
<gene>
    <name evidence="1" type="ORF">ACFOW8_28955</name>
</gene>
<keyword evidence="2" id="KW-1185">Reference proteome</keyword>